<evidence type="ECO:0000259" key="2">
    <source>
        <dbReference type="Pfam" id="PF01833"/>
    </source>
</evidence>
<dbReference type="PROSITE" id="PS51257">
    <property type="entry name" value="PROKAR_LIPOPROTEIN"/>
    <property type="match status" value="1"/>
</dbReference>
<organism evidence="3 4">
    <name type="scientific">candidate division WOR-1 bacterium RIFOXYC2_FULL_46_14</name>
    <dbReference type="NCBI Taxonomy" id="1802587"/>
    <lineage>
        <taxon>Bacteria</taxon>
        <taxon>Bacillati</taxon>
        <taxon>Saganbacteria</taxon>
    </lineage>
</organism>
<proteinExistence type="predicted"/>
<dbReference type="AlphaFoldDB" id="A0A1F4U664"/>
<dbReference type="InterPro" id="IPR014756">
    <property type="entry name" value="Ig_E-set"/>
</dbReference>
<comment type="caution">
    <text evidence="3">The sequence shown here is derived from an EMBL/GenBank/DDBJ whole genome shotgun (WGS) entry which is preliminary data.</text>
</comment>
<reference evidence="3 4" key="1">
    <citation type="journal article" date="2016" name="Nat. Commun.">
        <title>Thousands of microbial genomes shed light on interconnected biogeochemical processes in an aquifer system.</title>
        <authorList>
            <person name="Anantharaman K."/>
            <person name="Brown C.T."/>
            <person name="Hug L.A."/>
            <person name="Sharon I."/>
            <person name="Castelle C.J."/>
            <person name="Probst A.J."/>
            <person name="Thomas B.C."/>
            <person name="Singh A."/>
            <person name="Wilkins M.J."/>
            <person name="Karaoz U."/>
            <person name="Brodie E.L."/>
            <person name="Williams K.H."/>
            <person name="Hubbard S.S."/>
            <person name="Banfield J.F."/>
        </authorList>
    </citation>
    <scope>NUCLEOTIDE SEQUENCE [LARGE SCALE GENOMIC DNA]</scope>
</reference>
<dbReference type="EMBL" id="MEUJ01000004">
    <property type="protein sequence ID" value="OGC40369.1"/>
    <property type="molecule type" value="Genomic_DNA"/>
</dbReference>
<protein>
    <recommendedName>
        <fullName evidence="2">IPT/TIG domain-containing protein</fullName>
    </recommendedName>
</protein>
<dbReference type="InterPro" id="IPR008979">
    <property type="entry name" value="Galactose-bd-like_sf"/>
</dbReference>
<dbReference type="SUPFAM" id="SSF81296">
    <property type="entry name" value="E set domains"/>
    <property type="match status" value="1"/>
</dbReference>
<dbReference type="InterPro" id="IPR013783">
    <property type="entry name" value="Ig-like_fold"/>
</dbReference>
<evidence type="ECO:0000256" key="1">
    <source>
        <dbReference type="SAM" id="SignalP"/>
    </source>
</evidence>
<name>A0A1F4U664_UNCSA</name>
<evidence type="ECO:0000313" key="3">
    <source>
        <dbReference type="EMBL" id="OGC40369.1"/>
    </source>
</evidence>
<accession>A0A1F4U664</accession>
<dbReference type="Gene3D" id="2.60.40.4070">
    <property type="match status" value="1"/>
</dbReference>
<feature type="signal peptide" evidence="1">
    <location>
        <begin position="1"/>
        <end position="23"/>
    </location>
</feature>
<dbReference type="SUPFAM" id="SSF49785">
    <property type="entry name" value="Galactose-binding domain-like"/>
    <property type="match status" value="1"/>
</dbReference>
<keyword evidence="1" id="KW-0732">Signal</keyword>
<sequence>MKSIFKIGGLAVILFLLAGMAQAAVVSVSCSPSNTTPNPILNSSNANLASGAYVQVVKSTDSSTSAPKTTDGLPSSSTDTVILSGTLSAAGTFTKSGASIPTGNYVYIVAWETWNGTGTPTGKYGISAISSAMTAVSYIYRPVSFSTGTNIIAGPSISSISPTSGKQGETLSVTISGSGTSWTGDMKSSVKFSNAGITVNSASASTATTIAANITIASTAVTGAGTVSITGASGTAAFTVNTSGGGATTVVIDDFEGTAVNPTTGYYGFAPTGYSNPTYTRITSDKYEKSYSMQTSYALASTDTDSWRGWGGILAATQDLSNVDTLSFYVKGDGSTTNKVKIQFKDADGTNFAVADADAAAQSSGSWTKYELASFKTKMARVTGSTAGDANMDWSKVIEYQMVFTGKAASSGVLLDYVVATKGTTPTPTSDAPSIISISPAKAKTGDTVTITGTNLGTAGKVEFSGAQSKTYIESAAANSAITSWAVSQIVFKVPAGLSGTMQLSAIRTSDLKQSNAVTFEVTSQATGTGSYNYPNPFNPNGGESTTIVFDSGTDTTATIYIFNTAAEMVEKLSWTSATPAIPNQSATVTWNGKNAYGETLGDGAYLYRVAAGSKLIAKGKILVVNK</sequence>
<feature type="chain" id="PRO_5009514758" description="IPT/TIG domain-containing protein" evidence="1">
    <location>
        <begin position="24"/>
        <end position="627"/>
    </location>
</feature>
<gene>
    <name evidence="3" type="ORF">A2438_03770</name>
</gene>
<evidence type="ECO:0000313" key="4">
    <source>
        <dbReference type="Proteomes" id="UP000179242"/>
    </source>
</evidence>
<dbReference type="Gene3D" id="2.60.40.10">
    <property type="entry name" value="Immunoglobulins"/>
    <property type="match status" value="2"/>
</dbReference>
<feature type="domain" description="IPT/TIG" evidence="2">
    <location>
        <begin position="433"/>
        <end position="521"/>
    </location>
</feature>
<dbReference type="InterPro" id="IPR002909">
    <property type="entry name" value="IPT_dom"/>
</dbReference>
<dbReference type="Pfam" id="PF01833">
    <property type="entry name" value="TIG"/>
    <property type="match status" value="1"/>
</dbReference>
<dbReference type="Proteomes" id="UP000179242">
    <property type="component" value="Unassembled WGS sequence"/>
</dbReference>